<feature type="domain" description="hAT-like transposase RNase-H fold" evidence="1">
    <location>
        <begin position="1"/>
        <end position="68"/>
    </location>
</feature>
<accession>A0A445BH71</accession>
<dbReference type="Proteomes" id="UP000289738">
    <property type="component" value="Chromosome A09"/>
</dbReference>
<protein>
    <recommendedName>
        <fullName evidence="1">hAT-like transposase RNase-H fold domain-containing protein</fullName>
    </recommendedName>
</protein>
<gene>
    <name evidence="2" type="ORF">Ahy_A09g042974</name>
</gene>
<evidence type="ECO:0000313" key="3">
    <source>
        <dbReference type="Proteomes" id="UP000289738"/>
    </source>
</evidence>
<dbReference type="PANTHER" id="PTHR23272">
    <property type="entry name" value="BED FINGER-RELATED"/>
    <property type="match status" value="1"/>
</dbReference>
<comment type="caution">
    <text evidence="2">The sequence shown here is derived from an EMBL/GenBank/DDBJ whole genome shotgun (WGS) entry which is preliminary data.</text>
</comment>
<evidence type="ECO:0000259" key="1">
    <source>
        <dbReference type="Pfam" id="PF14372"/>
    </source>
</evidence>
<organism evidence="2 3">
    <name type="scientific">Arachis hypogaea</name>
    <name type="common">Peanut</name>
    <dbReference type="NCBI Taxonomy" id="3818"/>
    <lineage>
        <taxon>Eukaryota</taxon>
        <taxon>Viridiplantae</taxon>
        <taxon>Streptophyta</taxon>
        <taxon>Embryophyta</taxon>
        <taxon>Tracheophyta</taxon>
        <taxon>Spermatophyta</taxon>
        <taxon>Magnoliopsida</taxon>
        <taxon>eudicotyledons</taxon>
        <taxon>Gunneridae</taxon>
        <taxon>Pentapetalae</taxon>
        <taxon>rosids</taxon>
        <taxon>fabids</taxon>
        <taxon>Fabales</taxon>
        <taxon>Fabaceae</taxon>
        <taxon>Papilionoideae</taxon>
        <taxon>50 kb inversion clade</taxon>
        <taxon>dalbergioids sensu lato</taxon>
        <taxon>Dalbergieae</taxon>
        <taxon>Pterocarpus clade</taxon>
        <taxon>Arachis</taxon>
    </lineage>
</organism>
<dbReference type="GO" id="GO:0003677">
    <property type="term" value="F:DNA binding"/>
    <property type="evidence" value="ECO:0007669"/>
    <property type="project" value="InterPro"/>
</dbReference>
<dbReference type="EMBL" id="SDMP01000009">
    <property type="protein sequence ID" value="RYR38030.1"/>
    <property type="molecule type" value="Genomic_DNA"/>
</dbReference>
<proteinExistence type="predicted"/>
<reference evidence="2 3" key="1">
    <citation type="submission" date="2019-01" db="EMBL/GenBank/DDBJ databases">
        <title>Sequencing of cultivated peanut Arachis hypogaea provides insights into genome evolution and oil improvement.</title>
        <authorList>
            <person name="Chen X."/>
        </authorList>
    </citation>
    <scope>NUCLEOTIDE SEQUENCE [LARGE SCALE GENOMIC DNA]</scope>
    <source>
        <strain evidence="3">cv. Fuhuasheng</strain>
        <tissue evidence="2">Leaves</tissue>
    </source>
</reference>
<dbReference type="InterPro" id="IPR025525">
    <property type="entry name" value="hAT-like_transposase_RNase-H"/>
</dbReference>
<name>A0A445BH71_ARAHY</name>
<evidence type="ECO:0000313" key="2">
    <source>
        <dbReference type="EMBL" id="RYR38030.1"/>
    </source>
</evidence>
<dbReference type="AlphaFoldDB" id="A0A445BH71"/>
<keyword evidence="3" id="KW-1185">Reference proteome</keyword>
<sequence length="124" mass="14454">MASKMKAKYNKYWRNEKTIDMLLIIVVLDPCYKLDYVEWCLINSFGVKVDEKLKTELSSCLHSLYNLYQGTDEENQDDILSQPSANCEPDDKPLNILGWWKANDKPQFYGIDLNSHNTSSNFCF</sequence>
<dbReference type="Pfam" id="PF14372">
    <property type="entry name" value="hAT-like_RNase-H"/>
    <property type="match status" value="1"/>
</dbReference>
<dbReference type="PANTHER" id="PTHR23272:SF184">
    <property type="entry name" value="OS03G0311250 PROTEIN"/>
    <property type="match status" value="1"/>
</dbReference>